<evidence type="ECO:0000313" key="2">
    <source>
        <dbReference type="Proteomes" id="UP001634007"/>
    </source>
</evidence>
<sequence>MAAKPQRTLTSQPESPLLKWKIEDEERNVLPVDGRDDEDSKLLMRAGRRSRRKKCLAVFEEALCHALAVVADKGRGSQVWRQKWWHLR</sequence>
<dbReference type="EMBL" id="JBJKBG010000008">
    <property type="protein sequence ID" value="KAL3728998.1"/>
    <property type="molecule type" value="Genomic_DNA"/>
</dbReference>
<evidence type="ECO:0000313" key="1">
    <source>
        <dbReference type="EMBL" id="KAL3728998.1"/>
    </source>
</evidence>
<proteinExistence type="predicted"/>
<gene>
    <name evidence="1" type="ORF">ACJRO7_033571</name>
</gene>
<keyword evidence="2" id="KW-1185">Reference proteome</keyword>
<reference evidence="1 2" key="1">
    <citation type="submission" date="2024-11" db="EMBL/GenBank/DDBJ databases">
        <title>Chromosome-level genome assembly of Eucalyptus globulus Labill. provides insights into its genome evolution.</title>
        <authorList>
            <person name="Li X."/>
        </authorList>
    </citation>
    <scope>NUCLEOTIDE SEQUENCE [LARGE SCALE GENOMIC DNA]</scope>
    <source>
        <strain evidence="1">CL2024</strain>
        <tissue evidence="1">Fresh tender leaves</tissue>
    </source>
</reference>
<dbReference type="Proteomes" id="UP001634007">
    <property type="component" value="Unassembled WGS sequence"/>
</dbReference>
<accession>A0ABD3JNH6</accession>
<protein>
    <submittedName>
        <fullName evidence="1">Uncharacterized protein</fullName>
    </submittedName>
</protein>
<organism evidence="1 2">
    <name type="scientific">Eucalyptus globulus</name>
    <name type="common">Tasmanian blue gum</name>
    <dbReference type="NCBI Taxonomy" id="34317"/>
    <lineage>
        <taxon>Eukaryota</taxon>
        <taxon>Viridiplantae</taxon>
        <taxon>Streptophyta</taxon>
        <taxon>Embryophyta</taxon>
        <taxon>Tracheophyta</taxon>
        <taxon>Spermatophyta</taxon>
        <taxon>Magnoliopsida</taxon>
        <taxon>eudicotyledons</taxon>
        <taxon>Gunneridae</taxon>
        <taxon>Pentapetalae</taxon>
        <taxon>rosids</taxon>
        <taxon>malvids</taxon>
        <taxon>Myrtales</taxon>
        <taxon>Myrtaceae</taxon>
        <taxon>Myrtoideae</taxon>
        <taxon>Eucalypteae</taxon>
        <taxon>Eucalyptus</taxon>
    </lineage>
</organism>
<name>A0ABD3JNH6_EUCGL</name>
<comment type="caution">
    <text evidence="1">The sequence shown here is derived from an EMBL/GenBank/DDBJ whole genome shotgun (WGS) entry which is preliminary data.</text>
</comment>
<dbReference type="AlphaFoldDB" id="A0ABD3JNH6"/>